<name>A0A1F6AQR5_9BACT</name>
<dbReference type="PROSITE" id="PS51084">
    <property type="entry name" value="HIT_2"/>
    <property type="match status" value="1"/>
</dbReference>
<organism evidence="5 6">
    <name type="scientific">Candidatus Gottesmanbacteria bacterium RIFCSPLOWO2_01_FULL_39_12b</name>
    <dbReference type="NCBI Taxonomy" id="1798388"/>
    <lineage>
        <taxon>Bacteria</taxon>
        <taxon>Candidatus Gottesmaniibacteriota</taxon>
    </lineage>
</organism>
<dbReference type="CDD" id="cd01276">
    <property type="entry name" value="PKCI_related"/>
    <property type="match status" value="1"/>
</dbReference>
<accession>A0A1F6AQR5</accession>
<feature type="active site" description="Tele-AMP-histidine intermediate" evidence="1">
    <location>
        <position position="99"/>
    </location>
</feature>
<evidence type="ECO:0000313" key="6">
    <source>
        <dbReference type="Proteomes" id="UP000176609"/>
    </source>
</evidence>
<dbReference type="PANTHER" id="PTHR23089">
    <property type="entry name" value="HISTIDINE TRIAD HIT PROTEIN"/>
    <property type="match status" value="1"/>
</dbReference>
<evidence type="ECO:0000259" key="4">
    <source>
        <dbReference type="PROSITE" id="PS51084"/>
    </source>
</evidence>
<dbReference type="Proteomes" id="UP000176609">
    <property type="component" value="Unassembled WGS sequence"/>
</dbReference>
<protein>
    <submittedName>
        <fullName evidence="5">Histidine triad nucleotide-binding protein</fullName>
    </submittedName>
</protein>
<dbReference type="PRINTS" id="PR00332">
    <property type="entry name" value="HISTRIAD"/>
</dbReference>
<evidence type="ECO:0000313" key="5">
    <source>
        <dbReference type="EMBL" id="OGG27034.1"/>
    </source>
</evidence>
<proteinExistence type="predicted"/>
<comment type="caution">
    <text evidence="5">The sequence shown here is derived from an EMBL/GenBank/DDBJ whole genome shotgun (WGS) entry which is preliminary data.</text>
</comment>
<dbReference type="InterPro" id="IPR036265">
    <property type="entry name" value="HIT-like_sf"/>
</dbReference>
<evidence type="ECO:0000256" key="3">
    <source>
        <dbReference type="PROSITE-ProRule" id="PRU00464"/>
    </source>
</evidence>
<evidence type="ECO:0000256" key="1">
    <source>
        <dbReference type="PIRSR" id="PIRSR601310-1"/>
    </source>
</evidence>
<sequence length="114" mass="12916">MDCIFCKIINGEIPGKFVYRDKNVVAFFDIRPKSPIHLLVMPIKHIESLINISFNDKNLLAEMTLVVVKVANKLGLDKSGYKVIINNGKGSGQVVFHLHMHLLGGWHETPHWQV</sequence>
<dbReference type="Pfam" id="PF01230">
    <property type="entry name" value="HIT"/>
    <property type="match status" value="1"/>
</dbReference>
<dbReference type="GO" id="GO:0003824">
    <property type="term" value="F:catalytic activity"/>
    <property type="evidence" value="ECO:0007669"/>
    <property type="project" value="InterPro"/>
</dbReference>
<dbReference type="AlphaFoldDB" id="A0A1F6AQR5"/>
<feature type="short sequence motif" description="Histidine triad motif" evidence="2 3">
    <location>
        <begin position="97"/>
        <end position="101"/>
    </location>
</feature>
<dbReference type="EMBL" id="MFJR01000007">
    <property type="protein sequence ID" value="OGG27034.1"/>
    <property type="molecule type" value="Genomic_DNA"/>
</dbReference>
<dbReference type="InterPro" id="IPR001310">
    <property type="entry name" value="Histidine_triad_HIT"/>
</dbReference>
<feature type="domain" description="HIT" evidence="4">
    <location>
        <begin position="4"/>
        <end position="112"/>
    </location>
</feature>
<dbReference type="InterPro" id="IPR011146">
    <property type="entry name" value="HIT-like"/>
</dbReference>
<dbReference type="Gene3D" id="3.30.428.10">
    <property type="entry name" value="HIT-like"/>
    <property type="match status" value="1"/>
</dbReference>
<evidence type="ECO:0000256" key="2">
    <source>
        <dbReference type="PIRSR" id="PIRSR601310-3"/>
    </source>
</evidence>
<reference evidence="5 6" key="1">
    <citation type="journal article" date="2016" name="Nat. Commun.">
        <title>Thousands of microbial genomes shed light on interconnected biogeochemical processes in an aquifer system.</title>
        <authorList>
            <person name="Anantharaman K."/>
            <person name="Brown C.T."/>
            <person name="Hug L.A."/>
            <person name="Sharon I."/>
            <person name="Castelle C.J."/>
            <person name="Probst A.J."/>
            <person name="Thomas B.C."/>
            <person name="Singh A."/>
            <person name="Wilkins M.J."/>
            <person name="Karaoz U."/>
            <person name="Brodie E.L."/>
            <person name="Williams K.H."/>
            <person name="Hubbard S.S."/>
            <person name="Banfield J.F."/>
        </authorList>
    </citation>
    <scope>NUCLEOTIDE SEQUENCE [LARGE SCALE GENOMIC DNA]</scope>
</reference>
<dbReference type="SUPFAM" id="SSF54197">
    <property type="entry name" value="HIT-like"/>
    <property type="match status" value="1"/>
</dbReference>
<dbReference type="InterPro" id="IPR019808">
    <property type="entry name" value="Histidine_triad_CS"/>
</dbReference>
<gene>
    <name evidence="5" type="ORF">A2960_02720</name>
</gene>
<dbReference type="PROSITE" id="PS00892">
    <property type="entry name" value="HIT_1"/>
    <property type="match status" value="1"/>
</dbReference>